<dbReference type="GO" id="GO:0016831">
    <property type="term" value="F:carboxy-lyase activity"/>
    <property type="evidence" value="ECO:0007669"/>
    <property type="project" value="InterPro"/>
</dbReference>
<dbReference type="HOGENOM" id="CLU_667068_0_0_6"/>
<dbReference type="InterPro" id="IPR002830">
    <property type="entry name" value="UbiD"/>
</dbReference>
<gene>
    <name evidence="3" type="ordered locus">PSEEN2523</name>
</gene>
<sequence length="412" mass="46403">MGALPLGKKDRRLMRSLLSEARVDEVAGLFETDLEISRYLHQHYDLKAYPVVKFSNVACASGVPYVDNAFKRELMLRGLGLNEENVQPEFARRARGVHADQRAPVRAPWAFQRMDWSLLDLPFLKYQPGDGGRYLTSFVFCVQDKAGCYNLGFYRGEIKDGRTIAVFIDPRTDAHAIIHERLREEGEVKVSLFNGGPISAYIGGASKIPADVDSYVFSSAIADAPIDLCRLGDYPAVPAESELVLHATLSGKMIDEGPFCEFKGYYSEKTVGFELTVEAIHARDNPLFFGIFCGKESGLDLMRLQNETFMYGFLESKGIPVRRVVYPTAYFGEFGVIVECDTVNEATLRLVMEYDLRSKLFFLVRNADTLFADLSTFAFETVTDDYRKRGVRMGGRLGLLCDNANDFNWKTY</sequence>
<reference evidence="3 4" key="1">
    <citation type="journal article" date="2006" name="Nat. Biotechnol.">
        <title>Complete genome sequence of the entomopathogenic and metabolically versatile soil bacterium Pseudomonas entomophila.</title>
        <authorList>
            <person name="Vodovar N."/>
            <person name="Vallenet D."/>
            <person name="Cruveiller S."/>
            <person name="Rouy Z."/>
            <person name="Barbe V."/>
            <person name="Acosta C."/>
            <person name="Cattolico L."/>
            <person name="Jubin C."/>
            <person name="Lajus A."/>
            <person name="Segurens B."/>
            <person name="Vacherie B."/>
            <person name="Wincker P."/>
            <person name="Weissenbach J."/>
            <person name="Lemaitre B."/>
            <person name="Medigue C."/>
            <person name="Boccard F."/>
        </authorList>
    </citation>
    <scope>NUCLEOTIDE SEQUENCE [LARGE SCALE GENOMIC DNA]</scope>
    <source>
        <strain evidence="3 4">L48</strain>
    </source>
</reference>
<dbReference type="EMBL" id="CT573326">
    <property type="protein sequence ID" value="CAK15327.1"/>
    <property type="molecule type" value="Genomic_DNA"/>
</dbReference>
<evidence type="ECO:0000313" key="4">
    <source>
        <dbReference type="Proteomes" id="UP000000658"/>
    </source>
</evidence>
<dbReference type="Proteomes" id="UP000000658">
    <property type="component" value="Chromosome"/>
</dbReference>
<dbReference type="eggNOG" id="COG0043">
    <property type="taxonomic scope" value="Bacteria"/>
</dbReference>
<dbReference type="SUPFAM" id="SSF50475">
    <property type="entry name" value="FMN-binding split barrel"/>
    <property type="match status" value="1"/>
</dbReference>
<organism evidence="3 4">
    <name type="scientific">Pseudomonas entomophila (strain L48)</name>
    <dbReference type="NCBI Taxonomy" id="384676"/>
    <lineage>
        <taxon>Bacteria</taxon>
        <taxon>Pseudomonadati</taxon>
        <taxon>Pseudomonadota</taxon>
        <taxon>Gammaproteobacteria</taxon>
        <taxon>Pseudomonadales</taxon>
        <taxon>Pseudomonadaceae</taxon>
        <taxon>Pseudomonas</taxon>
    </lineage>
</organism>
<evidence type="ECO:0000313" key="3">
    <source>
        <dbReference type="EMBL" id="CAK15327.1"/>
    </source>
</evidence>
<dbReference type="PANTHER" id="PTHR30108">
    <property type="entry name" value="3-OCTAPRENYL-4-HYDROXYBENZOATE CARBOXY-LYASE-RELATED"/>
    <property type="match status" value="1"/>
</dbReference>
<protein>
    <recommendedName>
        <fullName evidence="2">3-octaprenyl-4-hydroxybenzoate carboxy-lyase-like Rift-related domain-containing protein</fullName>
    </recommendedName>
</protein>
<name>Q1IAJ2_PSEE4</name>
<dbReference type="PANTHER" id="PTHR30108:SF21">
    <property type="entry name" value="4-HYDROXYBENZOATE DECARBOXYLASE"/>
    <property type="match status" value="1"/>
</dbReference>
<evidence type="ECO:0000259" key="2">
    <source>
        <dbReference type="Pfam" id="PF01977"/>
    </source>
</evidence>
<dbReference type="KEGG" id="pen:PSEEN2523"/>
<dbReference type="STRING" id="384676.PSEEN2523"/>
<dbReference type="AlphaFoldDB" id="Q1IAJ2"/>
<dbReference type="InterPro" id="IPR048304">
    <property type="entry name" value="UbiD_Rift_dom"/>
</dbReference>
<feature type="domain" description="3-octaprenyl-4-hydroxybenzoate carboxy-lyase-like Rift-related" evidence="2">
    <location>
        <begin position="103"/>
        <end position="295"/>
    </location>
</feature>
<dbReference type="Pfam" id="PF01977">
    <property type="entry name" value="UbiD"/>
    <property type="match status" value="1"/>
</dbReference>
<evidence type="ECO:0000256" key="1">
    <source>
        <dbReference type="ARBA" id="ARBA00010021"/>
    </source>
</evidence>
<dbReference type="GO" id="GO:0005737">
    <property type="term" value="C:cytoplasm"/>
    <property type="evidence" value="ECO:0007669"/>
    <property type="project" value="TreeGrafter"/>
</dbReference>
<comment type="similarity">
    <text evidence="1">Belongs to the UbiD family.</text>
</comment>
<proteinExistence type="inferred from homology"/>
<accession>Q1IAJ2</accession>